<keyword evidence="3" id="KW-1185">Reference proteome</keyword>
<evidence type="ECO:0000256" key="1">
    <source>
        <dbReference type="SAM" id="MobiDB-lite"/>
    </source>
</evidence>
<gene>
    <name evidence="2" type="ORF">DFH08DRAFT_943958</name>
</gene>
<evidence type="ECO:0000313" key="3">
    <source>
        <dbReference type="Proteomes" id="UP001218218"/>
    </source>
</evidence>
<evidence type="ECO:0000313" key="2">
    <source>
        <dbReference type="EMBL" id="KAJ7310744.1"/>
    </source>
</evidence>
<sequence>MSATNTVVQQTSFGRIADEEQGFPDTRSNTRTSEPRPKMEPDSEAGGTVYKMAAHFMRKGKRKIRVVKSVAVRICSLHTIGRIAQLERALVAQSLRDPHCIGDTMRRRATRRRLETSRVPLFCVSWPSYGWKSSSITVESRWVYLGEDLGDLLVVTLNKSVKLTVEASLAIILVKKCELKWVHSAALSKIIGAPIYNRRHGSSPSPHPGSCIRDQLVFLPRYFQPASYRNLGGTRVLEQDLHPHLTQLNHTLLTIGVMTLFLPAAFFAALNQGSSAAPEAESFINDHVFLQMSRGLAVILGRILSPRNTTSPLKLGRNTRYCDRNTPRCQEAVELIWENIDNSQTEFVDGQSWATNFE</sequence>
<feature type="region of interest" description="Disordered" evidence="1">
    <location>
        <begin position="1"/>
        <end position="46"/>
    </location>
</feature>
<proteinExistence type="predicted"/>
<protein>
    <submittedName>
        <fullName evidence="2">Uncharacterized protein</fullName>
    </submittedName>
</protein>
<dbReference type="AlphaFoldDB" id="A0AAD6Z739"/>
<dbReference type="EMBL" id="JARIHO010000077">
    <property type="protein sequence ID" value="KAJ7310744.1"/>
    <property type="molecule type" value="Genomic_DNA"/>
</dbReference>
<organism evidence="2 3">
    <name type="scientific">Mycena albidolilacea</name>
    <dbReference type="NCBI Taxonomy" id="1033008"/>
    <lineage>
        <taxon>Eukaryota</taxon>
        <taxon>Fungi</taxon>
        <taxon>Dikarya</taxon>
        <taxon>Basidiomycota</taxon>
        <taxon>Agaricomycotina</taxon>
        <taxon>Agaricomycetes</taxon>
        <taxon>Agaricomycetidae</taxon>
        <taxon>Agaricales</taxon>
        <taxon>Marasmiineae</taxon>
        <taxon>Mycenaceae</taxon>
        <taxon>Mycena</taxon>
    </lineage>
</organism>
<accession>A0AAD6Z739</accession>
<feature type="compositionally biased region" description="Polar residues" evidence="1">
    <location>
        <begin position="1"/>
        <end position="13"/>
    </location>
</feature>
<dbReference type="Proteomes" id="UP001218218">
    <property type="component" value="Unassembled WGS sequence"/>
</dbReference>
<comment type="caution">
    <text evidence="2">The sequence shown here is derived from an EMBL/GenBank/DDBJ whole genome shotgun (WGS) entry which is preliminary data.</text>
</comment>
<reference evidence="2" key="1">
    <citation type="submission" date="2023-03" db="EMBL/GenBank/DDBJ databases">
        <title>Massive genome expansion in bonnet fungi (Mycena s.s.) driven by repeated elements and novel gene families across ecological guilds.</title>
        <authorList>
            <consortium name="Lawrence Berkeley National Laboratory"/>
            <person name="Harder C.B."/>
            <person name="Miyauchi S."/>
            <person name="Viragh M."/>
            <person name="Kuo A."/>
            <person name="Thoen E."/>
            <person name="Andreopoulos B."/>
            <person name="Lu D."/>
            <person name="Skrede I."/>
            <person name="Drula E."/>
            <person name="Henrissat B."/>
            <person name="Morin E."/>
            <person name="Kohler A."/>
            <person name="Barry K."/>
            <person name="LaButti K."/>
            <person name="Morin E."/>
            <person name="Salamov A."/>
            <person name="Lipzen A."/>
            <person name="Mereny Z."/>
            <person name="Hegedus B."/>
            <person name="Baldrian P."/>
            <person name="Stursova M."/>
            <person name="Weitz H."/>
            <person name="Taylor A."/>
            <person name="Grigoriev I.V."/>
            <person name="Nagy L.G."/>
            <person name="Martin F."/>
            <person name="Kauserud H."/>
        </authorList>
    </citation>
    <scope>NUCLEOTIDE SEQUENCE</scope>
    <source>
        <strain evidence="2">CBHHK002</strain>
    </source>
</reference>
<name>A0AAD6Z739_9AGAR</name>